<feature type="non-terminal residue" evidence="1">
    <location>
        <position position="1"/>
    </location>
</feature>
<accession>A0A815I9P6</accession>
<organism evidence="1 2">
    <name type="scientific">Adineta steineri</name>
    <dbReference type="NCBI Taxonomy" id="433720"/>
    <lineage>
        <taxon>Eukaryota</taxon>
        <taxon>Metazoa</taxon>
        <taxon>Spiralia</taxon>
        <taxon>Gnathifera</taxon>
        <taxon>Rotifera</taxon>
        <taxon>Eurotatoria</taxon>
        <taxon>Bdelloidea</taxon>
        <taxon>Adinetida</taxon>
        <taxon>Adinetidae</taxon>
        <taxon>Adineta</taxon>
    </lineage>
</organism>
<dbReference type="EMBL" id="CAJNOG010000809">
    <property type="protein sequence ID" value="CAF1362550.1"/>
    <property type="molecule type" value="Genomic_DNA"/>
</dbReference>
<dbReference type="Proteomes" id="UP000663845">
    <property type="component" value="Unassembled WGS sequence"/>
</dbReference>
<comment type="caution">
    <text evidence="1">The sequence shown here is derived from an EMBL/GenBank/DDBJ whole genome shotgun (WGS) entry which is preliminary data.</text>
</comment>
<name>A0A815I9P6_9BILA</name>
<evidence type="ECO:0000313" key="2">
    <source>
        <dbReference type="Proteomes" id="UP000663845"/>
    </source>
</evidence>
<dbReference type="AlphaFoldDB" id="A0A815I9P6"/>
<proteinExistence type="predicted"/>
<evidence type="ECO:0000313" key="1">
    <source>
        <dbReference type="EMBL" id="CAF1362550.1"/>
    </source>
</evidence>
<sequence length="184" mass="21431">KKSVVVVIDGIDENRYFFTDNLVNKLSLELFLRSSVSQEILSSVMAHNFYLSLFYPEIDGINIQDAIIRNDKFPTYKIKWNTDSIINYADYLVQKLSKRSSSTVRCKSFTNFEKLVNYPDQKIAAIIDRISTPRELHYFMIDLISEMNNCAKHVAKPFIATLENVKNAFEESTKHIPDRHRLKD</sequence>
<reference evidence="1" key="1">
    <citation type="submission" date="2021-02" db="EMBL/GenBank/DDBJ databases">
        <authorList>
            <person name="Nowell W R."/>
        </authorList>
    </citation>
    <scope>NUCLEOTIDE SEQUENCE</scope>
</reference>
<protein>
    <submittedName>
        <fullName evidence="1">Uncharacterized protein</fullName>
    </submittedName>
</protein>
<gene>
    <name evidence="1" type="ORF">JYZ213_LOCUS35663</name>
</gene>